<keyword evidence="2" id="KW-1185">Reference proteome</keyword>
<dbReference type="AlphaFoldDB" id="A0A918BUU6"/>
<dbReference type="Proteomes" id="UP000603865">
    <property type="component" value="Unassembled WGS sequence"/>
</dbReference>
<proteinExistence type="predicted"/>
<evidence type="ECO:0000313" key="1">
    <source>
        <dbReference type="EMBL" id="GGQ93269.1"/>
    </source>
</evidence>
<evidence type="ECO:0000313" key="2">
    <source>
        <dbReference type="Proteomes" id="UP000603865"/>
    </source>
</evidence>
<comment type="caution">
    <text evidence="1">The sequence shown here is derived from an EMBL/GenBank/DDBJ whole genome shotgun (WGS) entry which is preliminary data.</text>
</comment>
<gene>
    <name evidence="1" type="ORF">GCM10008957_01580</name>
</gene>
<reference evidence="1" key="2">
    <citation type="submission" date="2020-09" db="EMBL/GenBank/DDBJ databases">
        <authorList>
            <person name="Sun Q."/>
            <person name="Ohkuma M."/>
        </authorList>
    </citation>
    <scope>NUCLEOTIDE SEQUENCE</scope>
    <source>
        <strain evidence="1">JCM 31311</strain>
    </source>
</reference>
<sequence>MGTFDILVIPQRCEQCRNIVENRYQFKYGTPWQKEFSLGDDVNWEGNPIRWNGRPIPGLIVADAEIEPYPDCKFEYESSVIYIDNGKFIGAGRNSGRFQFGQDDYALPIESYRPLQFEEATQGVSE</sequence>
<protein>
    <submittedName>
        <fullName evidence="1">Uncharacterized protein</fullName>
    </submittedName>
</protein>
<organism evidence="1 2">
    <name type="scientific">Deinococcus ruber</name>
    <dbReference type="NCBI Taxonomy" id="1848197"/>
    <lineage>
        <taxon>Bacteria</taxon>
        <taxon>Thermotogati</taxon>
        <taxon>Deinococcota</taxon>
        <taxon>Deinococci</taxon>
        <taxon>Deinococcales</taxon>
        <taxon>Deinococcaceae</taxon>
        <taxon>Deinococcus</taxon>
    </lineage>
</organism>
<dbReference type="EMBL" id="BMQL01000001">
    <property type="protein sequence ID" value="GGQ93269.1"/>
    <property type="molecule type" value="Genomic_DNA"/>
</dbReference>
<reference evidence="1" key="1">
    <citation type="journal article" date="2014" name="Int. J. Syst. Evol. Microbiol.">
        <title>Complete genome sequence of Corynebacterium casei LMG S-19264T (=DSM 44701T), isolated from a smear-ripened cheese.</title>
        <authorList>
            <consortium name="US DOE Joint Genome Institute (JGI-PGF)"/>
            <person name="Walter F."/>
            <person name="Albersmeier A."/>
            <person name="Kalinowski J."/>
            <person name="Ruckert C."/>
        </authorList>
    </citation>
    <scope>NUCLEOTIDE SEQUENCE</scope>
    <source>
        <strain evidence="1">JCM 31311</strain>
    </source>
</reference>
<accession>A0A918BUU6</accession>
<name>A0A918BUU6_9DEIO</name>
<dbReference type="RefSeq" id="WP_189087577.1">
    <property type="nucleotide sequence ID" value="NZ_BMQL01000001.1"/>
</dbReference>